<sequence length="49" mass="6025">MTVKELTTKTINDIQKRRSKKENEYNTYVNERYCKKIRNWSVRVGGCRW</sequence>
<protein>
    <submittedName>
        <fullName evidence="1">Uncharacterized protein</fullName>
    </submittedName>
</protein>
<dbReference type="Proteomes" id="UP000321089">
    <property type="component" value="Unassembled WGS sequence"/>
</dbReference>
<evidence type="ECO:0000313" key="2">
    <source>
        <dbReference type="Proteomes" id="UP000321089"/>
    </source>
</evidence>
<proteinExistence type="predicted"/>
<gene>
    <name evidence="1" type="ORF">CBU02nite_33710</name>
</gene>
<dbReference type="EMBL" id="BKBC01000063">
    <property type="protein sequence ID" value="GEQ22865.1"/>
    <property type="molecule type" value="Genomic_DNA"/>
</dbReference>
<evidence type="ECO:0000313" key="1">
    <source>
        <dbReference type="EMBL" id="GEQ22865.1"/>
    </source>
</evidence>
<dbReference type="RefSeq" id="WP_171781658.1">
    <property type="nucleotide sequence ID" value="NZ_BKBC01000063.1"/>
</dbReference>
<reference evidence="1 2" key="1">
    <citation type="submission" date="2019-07" db="EMBL/GenBank/DDBJ databases">
        <title>Whole genome shotgun sequence of Clostridium butyricum NBRC 3858.</title>
        <authorList>
            <person name="Hosoyama A."/>
            <person name="Uohara A."/>
            <person name="Ohji S."/>
            <person name="Ichikawa N."/>
        </authorList>
    </citation>
    <scope>NUCLEOTIDE SEQUENCE [LARGE SCALE GENOMIC DNA]</scope>
    <source>
        <strain evidence="1 2">NBRC 3858</strain>
    </source>
</reference>
<accession>A0A512TRN3</accession>
<name>A0A512TRN3_CLOBU</name>
<dbReference type="AlphaFoldDB" id="A0A512TRN3"/>
<comment type="caution">
    <text evidence="1">The sequence shown here is derived from an EMBL/GenBank/DDBJ whole genome shotgun (WGS) entry which is preliminary data.</text>
</comment>
<organism evidence="1 2">
    <name type="scientific">Clostridium butyricum</name>
    <dbReference type="NCBI Taxonomy" id="1492"/>
    <lineage>
        <taxon>Bacteria</taxon>
        <taxon>Bacillati</taxon>
        <taxon>Bacillota</taxon>
        <taxon>Clostridia</taxon>
        <taxon>Eubacteriales</taxon>
        <taxon>Clostridiaceae</taxon>
        <taxon>Clostridium</taxon>
    </lineage>
</organism>